<dbReference type="EMBL" id="MU006586">
    <property type="protein sequence ID" value="KAF2744768.1"/>
    <property type="molecule type" value="Genomic_DNA"/>
</dbReference>
<evidence type="ECO:0000259" key="8">
    <source>
        <dbReference type="Pfam" id="PF20684"/>
    </source>
</evidence>
<dbReference type="InterPro" id="IPR052337">
    <property type="entry name" value="SAT4-like"/>
</dbReference>
<evidence type="ECO:0000256" key="2">
    <source>
        <dbReference type="ARBA" id="ARBA00022692"/>
    </source>
</evidence>
<evidence type="ECO:0000256" key="3">
    <source>
        <dbReference type="ARBA" id="ARBA00022989"/>
    </source>
</evidence>
<evidence type="ECO:0000256" key="4">
    <source>
        <dbReference type="ARBA" id="ARBA00023136"/>
    </source>
</evidence>
<feature type="compositionally biased region" description="Polar residues" evidence="6">
    <location>
        <begin position="431"/>
        <end position="442"/>
    </location>
</feature>
<accession>A0A6A6V2I4</accession>
<gene>
    <name evidence="9" type="ORF">M011DRAFT_407634</name>
</gene>
<reference evidence="9" key="1">
    <citation type="journal article" date="2020" name="Stud. Mycol.">
        <title>101 Dothideomycetes genomes: a test case for predicting lifestyles and emergence of pathogens.</title>
        <authorList>
            <person name="Haridas S."/>
            <person name="Albert R."/>
            <person name="Binder M."/>
            <person name="Bloem J."/>
            <person name="Labutti K."/>
            <person name="Salamov A."/>
            <person name="Andreopoulos B."/>
            <person name="Baker S."/>
            <person name="Barry K."/>
            <person name="Bills G."/>
            <person name="Bluhm B."/>
            <person name="Cannon C."/>
            <person name="Castanera R."/>
            <person name="Culley D."/>
            <person name="Daum C."/>
            <person name="Ezra D."/>
            <person name="Gonzalez J."/>
            <person name="Henrissat B."/>
            <person name="Kuo A."/>
            <person name="Liang C."/>
            <person name="Lipzen A."/>
            <person name="Lutzoni F."/>
            <person name="Magnuson J."/>
            <person name="Mondo S."/>
            <person name="Nolan M."/>
            <person name="Ohm R."/>
            <person name="Pangilinan J."/>
            <person name="Park H.-J."/>
            <person name="Ramirez L."/>
            <person name="Alfaro M."/>
            <person name="Sun H."/>
            <person name="Tritt A."/>
            <person name="Yoshinaga Y."/>
            <person name="Zwiers L.-H."/>
            <person name="Turgeon B."/>
            <person name="Goodwin S."/>
            <person name="Spatafora J."/>
            <person name="Crous P."/>
            <person name="Grigoriev I."/>
        </authorList>
    </citation>
    <scope>NUCLEOTIDE SEQUENCE</scope>
    <source>
        <strain evidence="9">CBS 119925</strain>
    </source>
</reference>
<name>A0A6A6V2I4_9PLEO</name>
<feature type="compositionally biased region" description="Low complexity" evidence="6">
    <location>
        <begin position="397"/>
        <end position="410"/>
    </location>
</feature>
<feature type="transmembrane region" description="Helical" evidence="7">
    <location>
        <begin position="227"/>
        <end position="249"/>
    </location>
</feature>
<sequence>MGSIIIIPYPETANDNLPLMNQRRTILAVVLSFLIVALLAIVFRVYVRWRVRLWGWDDLMVILAGVGITVASGLTCIMPDYGLGKHFGTLPDIHRMEYYKHVWATNIGYVCATTFIKLSILFQYLRLFSNAHHRPLVPRRVTQALLTLTALWGLTFFLLAIFSCRPIAKNWNFKLAGTCVAWGSKDPNIFFASWAAHAASNMLFDILVFLLPAPFLKSLRLSGKSRVGLTALFSIGALVVALSMARLISLCHNRAGTIPDFDPSYATPSIYIFSALEVNIAILCASIPIFWPYVQELAGFKGIVVVNEIEIRSQRRGSQGAVERTVGIPGLDGNSGAAAKGRVKSTVIGGFVKEASIASSDDDVKITALPKRAHSRSRSRSMSRILTGQITRHAPKSSNASSASSASARALGRRLSRESEERLNMGHQKSDGTLSSASWNEENSLRVGSPDLGGGFGMQGFEYLGRDVQRK</sequence>
<protein>
    <recommendedName>
        <fullName evidence="8">Rhodopsin domain-containing protein</fullName>
    </recommendedName>
</protein>
<keyword evidence="4 7" id="KW-0472">Membrane</keyword>
<proteinExistence type="inferred from homology"/>
<feature type="transmembrane region" description="Helical" evidence="7">
    <location>
        <begin position="102"/>
        <end position="125"/>
    </location>
</feature>
<keyword evidence="3 7" id="KW-1133">Transmembrane helix</keyword>
<keyword evidence="10" id="KW-1185">Reference proteome</keyword>
<evidence type="ECO:0000256" key="6">
    <source>
        <dbReference type="SAM" id="MobiDB-lite"/>
    </source>
</evidence>
<dbReference type="GO" id="GO:0016020">
    <property type="term" value="C:membrane"/>
    <property type="evidence" value="ECO:0007669"/>
    <property type="project" value="UniProtKB-SubCell"/>
</dbReference>
<evidence type="ECO:0000256" key="5">
    <source>
        <dbReference type="ARBA" id="ARBA00038359"/>
    </source>
</evidence>
<organism evidence="9 10">
    <name type="scientific">Sporormia fimetaria CBS 119925</name>
    <dbReference type="NCBI Taxonomy" id="1340428"/>
    <lineage>
        <taxon>Eukaryota</taxon>
        <taxon>Fungi</taxon>
        <taxon>Dikarya</taxon>
        <taxon>Ascomycota</taxon>
        <taxon>Pezizomycotina</taxon>
        <taxon>Dothideomycetes</taxon>
        <taxon>Pleosporomycetidae</taxon>
        <taxon>Pleosporales</taxon>
        <taxon>Sporormiaceae</taxon>
        <taxon>Sporormia</taxon>
    </lineage>
</organism>
<dbReference type="Pfam" id="PF20684">
    <property type="entry name" value="Fung_rhodopsin"/>
    <property type="match status" value="1"/>
</dbReference>
<dbReference type="PANTHER" id="PTHR33048">
    <property type="entry name" value="PTH11-LIKE INTEGRAL MEMBRANE PROTEIN (AFU_ORTHOLOGUE AFUA_5G11245)"/>
    <property type="match status" value="1"/>
</dbReference>
<dbReference type="Proteomes" id="UP000799440">
    <property type="component" value="Unassembled WGS sequence"/>
</dbReference>
<evidence type="ECO:0000313" key="10">
    <source>
        <dbReference type="Proteomes" id="UP000799440"/>
    </source>
</evidence>
<comment type="similarity">
    <text evidence="5">Belongs to the SAT4 family.</text>
</comment>
<feature type="compositionally biased region" description="Basic and acidic residues" evidence="6">
    <location>
        <begin position="415"/>
        <end position="430"/>
    </location>
</feature>
<feature type="transmembrane region" description="Helical" evidence="7">
    <location>
        <begin position="188"/>
        <end position="215"/>
    </location>
</feature>
<evidence type="ECO:0000256" key="7">
    <source>
        <dbReference type="SAM" id="Phobius"/>
    </source>
</evidence>
<dbReference type="AlphaFoldDB" id="A0A6A6V2I4"/>
<feature type="transmembrane region" description="Helical" evidence="7">
    <location>
        <begin position="269"/>
        <end position="291"/>
    </location>
</feature>
<feature type="domain" description="Rhodopsin" evidence="8">
    <location>
        <begin position="43"/>
        <end position="295"/>
    </location>
</feature>
<evidence type="ECO:0000256" key="1">
    <source>
        <dbReference type="ARBA" id="ARBA00004141"/>
    </source>
</evidence>
<feature type="transmembrane region" description="Helical" evidence="7">
    <location>
        <begin position="26"/>
        <end position="47"/>
    </location>
</feature>
<dbReference type="InterPro" id="IPR049326">
    <property type="entry name" value="Rhodopsin_dom_fungi"/>
</dbReference>
<evidence type="ECO:0000313" key="9">
    <source>
        <dbReference type="EMBL" id="KAF2744768.1"/>
    </source>
</evidence>
<comment type="subcellular location">
    <subcellularLocation>
        <location evidence="1">Membrane</location>
        <topology evidence="1">Multi-pass membrane protein</topology>
    </subcellularLocation>
</comment>
<dbReference type="PANTHER" id="PTHR33048:SF47">
    <property type="entry name" value="INTEGRAL MEMBRANE PROTEIN-RELATED"/>
    <property type="match status" value="1"/>
</dbReference>
<feature type="transmembrane region" description="Helical" evidence="7">
    <location>
        <begin position="145"/>
        <end position="168"/>
    </location>
</feature>
<feature type="region of interest" description="Disordered" evidence="6">
    <location>
        <begin position="389"/>
        <end position="452"/>
    </location>
</feature>
<dbReference type="OrthoDB" id="61113at2759"/>
<feature type="transmembrane region" description="Helical" evidence="7">
    <location>
        <begin position="59"/>
        <end position="82"/>
    </location>
</feature>
<keyword evidence="2 7" id="KW-0812">Transmembrane</keyword>